<keyword evidence="2" id="KW-1185">Reference proteome</keyword>
<dbReference type="STRING" id="455432.AWN90_12070"/>
<evidence type="ECO:0000313" key="2">
    <source>
        <dbReference type="Proteomes" id="UP000076512"/>
    </source>
</evidence>
<reference evidence="1 2" key="1">
    <citation type="submission" date="2016-04" db="EMBL/GenBank/DDBJ databases">
        <authorList>
            <person name="Evans L.H."/>
            <person name="Alamgir A."/>
            <person name="Owens N."/>
            <person name="Weber N.D."/>
            <person name="Virtaneva K."/>
            <person name="Barbian K."/>
            <person name="Babar A."/>
            <person name="Rosenke K."/>
        </authorList>
    </citation>
    <scope>NUCLEOTIDE SEQUENCE [LARGE SCALE GENOMIC DNA]</scope>
    <source>
        <strain evidence="1 2">IFM 0406</strain>
    </source>
</reference>
<dbReference type="Pfam" id="PF07920">
    <property type="entry name" value="DUF1684"/>
    <property type="match status" value="1"/>
</dbReference>
<dbReference type="EMBL" id="LWGR01000021">
    <property type="protein sequence ID" value="KZM68578.1"/>
    <property type="molecule type" value="Genomic_DNA"/>
</dbReference>
<dbReference type="RefSeq" id="WP_067580306.1">
    <property type="nucleotide sequence ID" value="NZ_JABMCZ010000002.1"/>
</dbReference>
<dbReference type="PANTHER" id="PTHR41913">
    <property type="entry name" value="DUF1684 DOMAIN-CONTAINING PROTEIN"/>
    <property type="match status" value="1"/>
</dbReference>
<dbReference type="PANTHER" id="PTHR41913:SF1">
    <property type="entry name" value="DUF1684 DOMAIN-CONTAINING PROTEIN"/>
    <property type="match status" value="1"/>
</dbReference>
<dbReference type="OrthoDB" id="5493262at2"/>
<dbReference type="InterPro" id="IPR012467">
    <property type="entry name" value="DUF1684"/>
</dbReference>
<evidence type="ECO:0008006" key="3">
    <source>
        <dbReference type="Google" id="ProtNLM"/>
    </source>
</evidence>
<protein>
    <recommendedName>
        <fullName evidence="3">DUF1684 domain-containing protein</fullName>
    </recommendedName>
</protein>
<evidence type="ECO:0000313" key="1">
    <source>
        <dbReference type="EMBL" id="KZM68578.1"/>
    </source>
</evidence>
<comment type="caution">
    <text evidence="1">The sequence shown here is derived from an EMBL/GenBank/DDBJ whole genome shotgun (WGS) entry which is preliminary data.</text>
</comment>
<dbReference type="AlphaFoldDB" id="A0A164HJU6"/>
<sequence length="275" mass="29704">MTAATTGGSRTAVDTEFEQQWHAWHAERQAWAREPLGWLSLTGLHWLGDRDENLENLPGRWRYEGENVVLTADSADGITRDGRVLAGRVELTPGEGAPGIELAVGERRIEVIRRTGQFALRIHDPAAPTLANFTEIPAYQPDSRWVVTGTFEPYDAARTVTTGAVVEGLEHHHSAAGTVAFRLGGADLRVIVFGDAKTGLRLLFTDATSGVTTYPAARLLPIGVPDTDGGVLLDFNRAQNLPCAFTDHATCPLAPAENRLPVAVEAGERNPRAEA</sequence>
<organism evidence="1 2">
    <name type="scientific">Nocardia terpenica</name>
    <dbReference type="NCBI Taxonomy" id="455432"/>
    <lineage>
        <taxon>Bacteria</taxon>
        <taxon>Bacillati</taxon>
        <taxon>Actinomycetota</taxon>
        <taxon>Actinomycetes</taxon>
        <taxon>Mycobacteriales</taxon>
        <taxon>Nocardiaceae</taxon>
        <taxon>Nocardia</taxon>
    </lineage>
</organism>
<dbReference type="Proteomes" id="UP000076512">
    <property type="component" value="Unassembled WGS sequence"/>
</dbReference>
<name>A0A164HJU6_9NOCA</name>
<proteinExistence type="predicted"/>
<accession>A0A164HJU6</accession>
<gene>
    <name evidence="1" type="ORF">AWN90_12070</name>
</gene>